<sequence>MSQRLRACCEGGGNLMAASSLAQCRQVLGSTRAMCLFCPTFLFCPTLVQQLTSPLGLGFGCRCIPPLSCSACSLLWQMAGGSSMGTGPVPILLSTPDSRQHWQLLAGSAAVGLDATIACQSQIKGETCKRFLQSQQPSSSRCKYLEPRIDPGSTLPHSVTGNT</sequence>
<dbReference type="Proteomes" id="UP000485058">
    <property type="component" value="Unassembled WGS sequence"/>
</dbReference>
<evidence type="ECO:0000313" key="2">
    <source>
        <dbReference type="Proteomes" id="UP000485058"/>
    </source>
</evidence>
<reference evidence="1 2" key="1">
    <citation type="submission" date="2020-02" db="EMBL/GenBank/DDBJ databases">
        <title>Draft genome sequence of Haematococcus lacustris strain NIES-144.</title>
        <authorList>
            <person name="Morimoto D."/>
            <person name="Nakagawa S."/>
            <person name="Yoshida T."/>
            <person name="Sawayama S."/>
        </authorList>
    </citation>
    <scope>NUCLEOTIDE SEQUENCE [LARGE SCALE GENOMIC DNA]</scope>
    <source>
        <strain evidence="1 2">NIES-144</strain>
    </source>
</reference>
<comment type="caution">
    <text evidence="1">The sequence shown here is derived from an EMBL/GenBank/DDBJ whole genome shotgun (WGS) entry which is preliminary data.</text>
</comment>
<dbReference type="AlphaFoldDB" id="A0A699ZEH0"/>
<proteinExistence type="predicted"/>
<keyword evidence="2" id="KW-1185">Reference proteome</keyword>
<accession>A0A699ZEH0</accession>
<evidence type="ECO:0000313" key="1">
    <source>
        <dbReference type="EMBL" id="GFH17749.1"/>
    </source>
</evidence>
<organism evidence="1 2">
    <name type="scientific">Haematococcus lacustris</name>
    <name type="common">Green alga</name>
    <name type="synonym">Haematococcus pluvialis</name>
    <dbReference type="NCBI Taxonomy" id="44745"/>
    <lineage>
        <taxon>Eukaryota</taxon>
        <taxon>Viridiplantae</taxon>
        <taxon>Chlorophyta</taxon>
        <taxon>core chlorophytes</taxon>
        <taxon>Chlorophyceae</taxon>
        <taxon>CS clade</taxon>
        <taxon>Chlamydomonadales</taxon>
        <taxon>Haematococcaceae</taxon>
        <taxon>Haematococcus</taxon>
    </lineage>
</organism>
<dbReference type="EMBL" id="BLLF01001196">
    <property type="protein sequence ID" value="GFH17749.1"/>
    <property type="molecule type" value="Genomic_DNA"/>
</dbReference>
<protein>
    <submittedName>
        <fullName evidence="1">Uncharacterized protein</fullName>
    </submittedName>
</protein>
<name>A0A699ZEH0_HAELA</name>
<gene>
    <name evidence="1" type="ORF">HaLaN_14444</name>
</gene>